<dbReference type="HOGENOM" id="CLU_742195_0_0_1"/>
<protein>
    <submittedName>
        <fullName evidence="2">Uncharacterized protein</fullName>
    </submittedName>
</protein>
<reference evidence="2" key="1">
    <citation type="submission" date="2011-04" db="EMBL/GenBank/DDBJ databases">
        <title>Evolution of plant cell wall degrading machinery underlies the functional diversity of forest fungi.</title>
        <authorList>
            <consortium name="US DOE Joint Genome Institute (JGI-PGF)"/>
            <person name="Eastwood D.C."/>
            <person name="Floudas D."/>
            <person name="Binder M."/>
            <person name="Majcherczyk A."/>
            <person name="Schneider P."/>
            <person name="Aerts A."/>
            <person name="Asiegbu F.O."/>
            <person name="Baker S.E."/>
            <person name="Barry K."/>
            <person name="Bendiksby M."/>
            <person name="Blumentritt M."/>
            <person name="Coutinho P.M."/>
            <person name="Cullen D."/>
            <person name="Cullen D."/>
            <person name="Gathman A."/>
            <person name="Goodell B."/>
            <person name="Henrissat B."/>
            <person name="Ihrmark K."/>
            <person name="Kauserud H."/>
            <person name="Kohler A."/>
            <person name="LaButti K."/>
            <person name="Lapidus A."/>
            <person name="Lavin J.L."/>
            <person name="Lee Y.-H."/>
            <person name="Lindquist E."/>
            <person name="Lilly W."/>
            <person name="Lucas S."/>
            <person name="Morin E."/>
            <person name="Murat C."/>
            <person name="Oguiza J.A."/>
            <person name="Park J."/>
            <person name="Pisabarro A.G."/>
            <person name="Riley R."/>
            <person name="Rosling A."/>
            <person name="Salamov A."/>
            <person name="Schmidt O."/>
            <person name="Schmutz J."/>
            <person name="Skrede I."/>
            <person name="Stenlid J."/>
            <person name="Wiebenga A."/>
            <person name="Xie X."/>
            <person name="Kues U."/>
            <person name="Hibbett D.S."/>
            <person name="Hoffmeister D."/>
            <person name="Hogberg N."/>
            <person name="Martin F."/>
            <person name="Grigoriev I.V."/>
            <person name="Watkinson S.C."/>
        </authorList>
    </citation>
    <scope>NUCLEOTIDE SEQUENCE</scope>
    <source>
        <strain evidence="2">S7.9</strain>
    </source>
</reference>
<dbReference type="GeneID" id="18812682"/>
<gene>
    <name evidence="2" type="ORF">SERLADRAFT_406798</name>
</gene>
<feature type="region of interest" description="Disordered" evidence="1">
    <location>
        <begin position="257"/>
        <end position="276"/>
    </location>
</feature>
<dbReference type="OrthoDB" id="5576441at2759"/>
<organism>
    <name type="scientific">Serpula lacrymans var. lacrymans (strain S7.9)</name>
    <name type="common">Dry rot fungus</name>
    <dbReference type="NCBI Taxonomy" id="578457"/>
    <lineage>
        <taxon>Eukaryota</taxon>
        <taxon>Fungi</taxon>
        <taxon>Dikarya</taxon>
        <taxon>Basidiomycota</taxon>
        <taxon>Agaricomycotina</taxon>
        <taxon>Agaricomycetes</taxon>
        <taxon>Agaricomycetidae</taxon>
        <taxon>Boletales</taxon>
        <taxon>Coniophorineae</taxon>
        <taxon>Serpulaceae</taxon>
        <taxon>Serpula</taxon>
    </lineage>
</organism>
<feature type="region of interest" description="Disordered" evidence="1">
    <location>
        <begin position="1"/>
        <end position="25"/>
    </location>
</feature>
<dbReference type="RefSeq" id="XP_007315939.1">
    <property type="nucleotide sequence ID" value="XM_007315877.1"/>
</dbReference>
<dbReference type="AlphaFoldDB" id="F8NM60"/>
<evidence type="ECO:0000313" key="2">
    <source>
        <dbReference type="EMBL" id="EGO27848.1"/>
    </source>
</evidence>
<dbReference type="EMBL" id="GL945431">
    <property type="protein sequence ID" value="EGO27848.1"/>
    <property type="molecule type" value="Genomic_DNA"/>
</dbReference>
<feature type="compositionally biased region" description="Basic and acidic residues" evidence="1">
    <location>
        <begin position="7"/>
        <end position="25"/>
    </location>
</feature>
<feature type="compositionally biased region" description="Basic and acidic residues" evidence="1">
    <location>
        <begin position="257"/>
        <end position="272"/>
    </location>
</feature>
<name>F8NM60_SERL9</name>
<evidence type="ECO:0000256" key="1">
    <source>
        <dbReference type="SAM" id="MobiDB-lite"/>
    </source>
</evidence>
<sequence length="373" mass="40828">MWWKIPNRREKSKDSERKESGKGENLEYQEQIGQNQHAAARITGTTFKLAYSPYIMAPAEVEMSCPCVMDMNAESVQSTVDAIMLVDHADGTDCVEKPPANLGPFQSESAALPFQKPIRRSFPTPPPIEFLAASDDSEDEGGSNRLKLNRFAFKVSQSSIRSGSFPRTGHSHPGSLVTVGLAPLPKAKKSQSMSLHFAENFSNAEIGRLKKCISCDARWTTRKSANQKMAHMQSCTKKNALSDTTVRALIQKEVDAASDDDISKKGKAKASEQDDTTTTYLEKLVNGVSSKKGRRPTVLETVKTLPETRGDILARARAVLGNRQAEPFDAEPNTTQVFGQSKLVSKVPHPLASIHSTQIFAESALGHKQTLQG</sequence>
<dbReference type="Proteomes" id="UP000008064">
    <property type="component" value="Unassembled WGS sequence"/>
</dbReference>
<proteinExistence type="predicted"/>
<dbReference type="KEGG" id="sla:SERLADRAFT_406798"/>
<accession>F8NM60</accession>